<reference evidence="5 6" key="1">
    <citation type="journal article" date="2016" name="Nat. Commun.">
        <title>Thousands of microbial genomes shed light on interconnected biogeochemical processes in an aquifer system.</title>
        <authorList>
            <person name="Anantharaman K."/>
            <person name="Brown C.T."/>
            <person name="Hug L.A."/>
            <person name="Sharon I."/>
            <person name="Castelle C.J."/>
            <person name="Probst A.J."/>
            <person name="Thomas B.C."/>
            <person name="Singh A."/>
            <person name="Wilkins M.J."/>
            <person name="Karaoz U."/>
            <person name="Brodie E.L."/>
            <person name="Williams K.H."/>
            <person name="Hubbard S.S."/>
            <person name="Banfield J.F."/>
        </authorList>
    </citation>
    <scope>NUCLEOTIDE SEQUENCE [LARGE SCALE GENOMIC DNA]</scope>
</reference>
<dbReference type="STRING" id="1797197.A2Y75_11415"/>
<dbReference type="InterPro" id="IPR017896">
    <property type="entry name" value="4Fe4S_Fe-S-bd"/>
</dbReference>
<evidence type="ECO:0000259" key="4">
    <source>
        <dbReference type="PROSITE" id="PS51379"/>
    </source>
</evidence>
<keyword evidence="2" id="KW-0408">Iron</keyword>
<dbReference type="GO" id="GO:0046872">
    <property type="term" value="F:metal ion binding"/>
    <property type="evidence" value="ECO:0007669"/>
    <property type="project" value="UniProtKB-KW"/>
</dbReference>
<dbReference type="InterPro" id="IPR017900">
    <property type="entry name" value="4Fe4S_Fe_S_CS"/>
</dbReference>
<gene>
    <name evidence="5" type="ORF">A2Y75_11415</name>
</gene>
<dbReference type="Proteomes" id="UP000177876">
    <property type="component" value="Unassembled WGS sequence"/>
</dbReference>
<dbReference type="EMBL" id="MELK01000015">
    <property type="protein sequence ID" value="OFW59469.1"/>
    <property type="molecule type" value="Genomic_DNA"/>
</dbReference>
<comment type="caution">
    <text evidence="5">The sequence shown here is derived from an EMBL/GenBank/DDBJ whole genome shotgun (WGS) entry which is preliminary data.</text>
</comment>
<dbReference type="AlphaFoldDB" id="A0A1F2WRJ0"/>
<organism evidence="5 6">
    <name type="scientific">Candidatus Solincola sediminis</name>
    <dbReference type="NCBI Taxonomy" id="1797199"/>
    <lineage>
        <taxon>Bacteria</taxon>
        <taxon>Bacillati</taxon>
        <taxon>Actinomycetota</taxon>
        <taxon>Candidatus Geothermincolia</taxon>
        <taxon>Candidatus Geothermincolales</taxon>
        <taxon>Candidatus Geothermincolaceae</taxon>
        <taxon>Candidatus Solincola</taxon>
    </lineage>
</organism>
<protein>
    <recommendedName>
        <fullName evidence="4">4Fe-4S ferredoxin-type domain-containing protein</fullName>
    </recommendedName>
</protein>
<keyword evidence="1" id="KW-0479">Metal-binding</keyword>
<evidence type="ECO:0000313" key="6">
    <source>
        <dbReference type="Proteomes" id="UP000177876"/>
    </source>
</evidence>
<dbReference type="Pfam" id="PF12800">
    <property type="entry name" value="Fer4_4"/>
    <property type="match status" value="2"/>
</dbReference>
<evidence type="ECO:0000313" key="5">
    <source>
        <dbReference type="EMBL" id="OFW59469.1"/>
    </source>
</evidence>
<evidence type="ECO:0000256" key="3">
    <source>
        <dbReference type="ARBA" id="ARBA00023014"/>
    </source>
</evidence>
<keyword evidence="3" id="KW-0411">Iron-sulfur</keyword>
<name>A0A1F2WRJ0_9ACTN</name>
<feature type="domain" description="4Fe-4S ferredoxin-type" evidence="4">
    <location>
        <begin position="198"/>
        <end position="228"/>
    </location>
</feature>
<proteinExistence type="predicted"/>
<evidence type="ECO:0000256" key="2">
    <source>
        <dbReference type="ARBA" id="ARBA00023004"/>
    </source>
</evidence>
<accession>A0A1F2WRJ0</accession>
<dbReference type="SUPFAM" id="SSF46548">
    <property type="entry name" value="alpha-helical ferredoxin"/>
    <property type="match status" value="1"/>
</dbReference>
<sequence>MSGLEQIIREKLANGSDAFLCLKNQAGVSVPVLITSPDSEDIEVAELGEVRYPLGKILIALQKEHPDTRLAVVVRGCDERAFIELSKLEQLDLDKLVMIGVACTPEEAEACGCAKPYPEDVTLGEKVENPRGLETIERLESMSDSERMQWWKEEFSRCIKCYGCRNICPMCFCKDCSLENPHLVEPGVIPPEFPSFHIIRALDMAGRCIDCGLCEESCPAEIPLRSLYRKMQEIMADKLDYRAGESRDEKSPLSFLGEEAEIKNLE</sequence>
<dbReference type="PROSITE" id="PS00198">
    <property type="entry name" value="4FE4S_FER_1"/>
    <property type="match status" value="1"/>
</dbReference>
<dbReference type="PROSITE" id="PS51379">
    <property type="entry name" value="4FE4S_FER_2"/>
    <property type="match status" value="1"/>
</dbReference>
<evidence type="ECO:0000256" key="1">
    <source>
        <dbReference type="ARBA" id="ARBA00022723"/>
    </source>
</evidence>
<dbReference type="GO" id="GO:0051536">
    <property type="term" value="F:iron-sulfur cluster binding"/>
    <property type="evidence" value="ECO:0007669"/>
    <property type="project" value="UniProtKB-KW"/>
</dbReference>